<evidence type="ECO:0000313" key="1">
    <source>
        <dbReference type="EMBL" id="MDG6193540.1"/>
    </source>
</evidence>
<proteinExistence type="predicted"/>
<gene>
    <name evidence="1" type="ORF">NF708_05930</name>
</gene>
<dbReference type="Proteomes" id="UP001153203">
    <property type="component" value="Unassembled WGS sequence"/>
</dbReference>
<dbReference type="RefSeq" id="WP_279364488.1">
    <property type="nucleotide sequence ID" value="NZ_JAMWGC010000004.1"/>
</dbReference>
<organism evidence="1 2">
    <name type="scientific">Lactococcus formosensis</name>
    <dbReference type="NCBI Taxonomy" id="1281486"/>
    <lineage>
        <taxon>Bacteria</taxon>
        <taxon>Bacillati</taxon>
        <taxon>Bacillota</taxon>
        <taxon>Bacilli</taxon>
        <taxon>Lactobacillales</taxon>
        <taxon>Streptococcaceae</taxon>
        <taxon>Lactococcus</taxon>
    </lineage>
</organism>
<name>A0A9X4P965_9LACT</name>
<sequence>MTYLTYDEYKKFGYQEVTEEEFKRLVVRASDFIDIRTRNFYRFHDLETDIEFRATQFKKAIALQIEYMATIGAVSTADINNPTSWSLDGVSVSNGNSRLADDGTAISIISEDAMEVLSETGLLYRGVPS</sequence>
<evidence type="ECO:0000313" key="2">
    <source>
        <dbReference type="Proteomes" id="UP001153203"/>
    </source>
</evidence>
<dbReference type="AlphaFoldDB" id="A0A9X4P965"/>
<reference evidence="1" key="1">
    <citation type="submission" date="2022-06" db="EMBL/GenBank/DDBJ databases">
        <title>Lactococcus from bovine mastitis in China.</title>
        <authorList>
            <person name="Lin Y."/>
            <person name="Han B."/>
        </authorList>
    </citation>
    <scope>NUCLEOTIDE SEQUENCE</scope>
    <source>
        <strain evidence="1">Hebei-B-39</strain>
    </source>
</reference>
<protein>
    <submittedName>
        <fullName evidence="1">Uncharacterized protein</fullName>
    </submittedName>
</protein>
<accession>A0A9X4P965</accession>
<dbReference type="EMBL" id="JAMWGI010000003">
    <property type="protein sequence ID" value="MDG6193540.1"/>
    <property type="molecule type" value="Genomic_DNA"/>
</dbReference>
<comment type="caution">
    <text evidence="1">The sequence shown here is derived from an EMBL/GenBank/DDBJ whole genome shotgun (WGS) entry which is preliminary data.</text>
</comment>